<dbReference type="InterPro" id="IPR005024">
    <property type="entry name" value="Snf7_fam"/>
</dbReference>
<organism evidence="1 2">
    <name type="scientific">Malassezia vespertilionis</name>
    <dbReference type="NCBI Taxonomy" id="2020962"/>
    <lineage>
        <taxon>Eukaryota</taxon>
        <taxon>Fungi</taxon>
        <taxon>Dikarya</taxon>
        <taxon>Basidiomycota</taxon>
        <taxon>Ustilaginomycotina</taxon>
        <taxon>Malasseziomycetes</taxon>
        <taxon>Malasseziales</taxon>
        <taxon>Malasseziaceae</taxon>
        <taxon>Malassezia</taxon>
    </lineage>
</organism>
<protein>
    <submittedName>
        <fullName evidence="1">Vps24p</fullName>
    </submittedName>
</protein>
<proteinExistence type="predicted"/>
<dbReference type="Proteomes" id="UP000232875">
    <property type="component" value="Unassembled WGS sequence"/>
</dbReference>
<reference evidence="1 2" key="1">
    <citation type="submission" date="2017-10" db="EMBL/GenBank/DDBJ databases">
        <title>A novel species of cold-tolerant Malassezia isolated from bats.</title>
        <authorList>
            <person name="Lorch J.M."/>
            <person name="Palmer J.M."/>
            <person name="Vanderwolf K.J."/>
            <person name="Schmidt K.Z."/>
            <person name="Verant M.L."/>
            <person name="Weller T.J."/>
            <person name="Blehert D.S."/>
        </authorList>
    </citation>
    <scope>NUCLEOTIDE SEQUENCE [LARGE SCALE GENOMIC DNA]</scope>
    <source>
        <strain evidence="1 2">NWHC:44797-103</strain>
    </source>
</reference>
<dbReference type="AlphaFoldDB" id="A0A2N1JE15"/>
<sequence>MQSLSRLLYGPSKEDRIREVQRRLRTEQRSLDREIRQIDQSTGKVKADIKRLARKGDTKNATMLAREVVRSTKHRTRLVTSKAQLNSIALQLQQQMAMFKVTGTLQKSTEIMRLSNSVLRLPQMSQSMREMSSELTKAGILEEMMNDTLDAGMLGDDAEELEEEAQAEVNSVLHELTDGKLGAAAPASTLPALDTAHETQDMEQMQAQLDVLLRGEHA</sequence>
<dbReference type="OrthoDB" id="2329734at2759"/>
<dbReference type="PANTHER" id="PTHR10476">
    <property type="entry name" value="CHARGED MULTIVESICULAR BODY PROTEIN"/>
    <property type="match status" value="1"/>
</dbReference>
<gene>
    <name evidence="1" type="primary">VPS24</name>
    <name evidence="1" type="ORF">MVES_001186</name>
</gene>
<keyword evidence="2" id="KW-1185">Reference proteome</keyword>
<accession>A0A2N1JE15</accession>
<name>A0A2N1JE15_9BASI</name>
<dbReference type="GO" id="GO:0007034">
    <property type="term" value="P:vacuolar transport"/>
    <property type="evidence" value="ECO:0007669"/>
    <property type="project" value="InterPro"/>
</dbReference>
<dbReference type="STRING" id="2020962.A0A2N1JE15"/>
<evidence type="ECO:0000313" key="2">
    <source>
        <dbReference type="Proteomes" id="UP000232875"/>
    </source>
</evidence>
<dbReference type="EMBL" id="KZ454988">
    <property type="protein sequence ID" value="PKI84788.1"/>
    <property type="molecule type" value="Genomic_DNA"/>
</dbReference>
<evidence type="ECO:0000313" key="1">
    <source>
        <dbReference type="EMBL" id="PKI84788.1"/>
    </source>
</evidence>
<dbReference type="RefSeq" id="XP_056062088.1">
    <property type="nucleotide sequence ID" value="XM_056206113.1"/>
</dbReference>
<dbReference type="GeneID" id="80900768"/>
<dbReference type="Pfam" id="PF03357">
    <property type="entry name" value="Snf7"/>
    <property type="match status" value="1"/>
</dbReference>
<dbReference type="Gene3D" id="6.10.140.1230">
    <property type="match status" value="1"/>
</dbReference>